<dbReference type="InterPro" id="IPR056596">
    <property type="entry name" value="FLAD1_M"/>
</dbReference>
<evidence type="ECO:0000313" key="2">
    <source>
        <dbReference type="EMBL" id="KAG7660471.1"/>
    </source>
</evidence>
<protein>
    <recommendedName>
        <fullName evidence="1">MoaB/Mog domain-containing protein</fullName>
    </recommendedName>
</protein>
<dbReference type="Proteomes" id="UP000694255">
    <property type="component" value="Unassembled WGS sequence"/>
</dbReference>
<dbReference type="SMART" id="SM00852">
    <property type="entry name" value="MoCF_biosynth"/>
    <property type="match status" value="1"/>
</dbReference>
<dbReference type="InterPro" id="IPR001453">
    <property type="entry name" value="MoaB/Mog_dom"/>
</dbReference>
<accession>A0A8J5Q4R1</accession>
<feature type="domain" description="MoaB/Mog" evidence="1">
    <location>
        <begin position="21"/>
        <end position="199"/>
    </location>
</feature>
<sequence length="302" mass="34274">MSSITTSAATNLSKKPIRNAGCLIIGDEILNGKILDTNSYHFARQCFNNLSIPLKRTIVCGDDPKDITKSLDILLKQDQIDFIITSGGLGSTHDDITYEVLSEYFGLDYCLDQEVVNRMHKVRGKYLDGLKTDQLQAFYKMATLPSAKKDNPISVEKYFIGDNLWFPLVALNEQVYILPGVPELFKKLIKEMQPLLKDRIRKQDLNRRYVKTTTKESELAPFLTKLQNKCDSIHGIGKVKLGSYPHFNWQVNTISIISNSLSIEDLQEIVDELVANLGGQAQEINQEQEDKFTNEEPPHKKH</sequence>
<evidence type="ECO:0000259" key="1">
    <source>
        <dbReference type="SMART" id="SM00852"/>
    </source>
</evidence>
<dbReference type="PANTHER" id="PTHR47675">
    <property type="entry name" value="MOLYBDOPTERIN BINDING DOMAIN PROTEIN (AFU_ORTHOLOGUE AFUA_5G11210)"/>
    <property type="match status" value="1"/>
</dbReference>
<dbReference type="PANTHER" id="PTHR47675:SF1">
    <property type="entry name" value="MOLYBDOPTERIN BINDING DOMAIN PROTEIN (AFU_ORTHOLOGUE AFUA_5G11210)"/>
    <property type="match status" value="1"/>
</dbReference>
<dbReference type="RefSeq" id="XP_049260705.1">
    <property type="nucleotide sequence ID" value="XM_049410147.1"/>
</dbReference>
<dbReference type="GO" id="GO:0042726">
    <property type="term" value="P:flavin-containing compound metabolic process"/>
    <property type="evidence" value="ECO:0007669"/>
    <property type="project" value="TreeGrafter"/>
</dbReference>
<dbReference type="GeneID" id="73472817"/>
<gene>
    <name evidence="2" type="ORF">J8A68_006018</name>
</gene>
<dbReference type="AlphaFoldDB" id="A0A8J5Q4R1"/>
<keyword evidence="3" id="KW-1185">Reference proteome</keyword>
<proteinExistence type="predicted"/>
<comment type="caution">
    <text evidence="2">The sequence shown here is derived from an EMBL/GenBank/DDBJ whole genome shotgun (WGS) entry which is preliminary data.</text>
</comment>
<dbReference type="OrthoDB" id="448496at2759"/>
<dbReference type="Pfam" id="PF24102">
    <property type="entry name" value="FLAD1_M"/>
    <property type="match status" value="1"/>
</dbReference>
<reference evidence="2 3" key="1">
    <citation type="journal article" date="2021" name="DNA Res.">
        <title>Genome analysis of Candida subhashii reveals its hybrid nature and dual mitochondrial genome conformations.</title>
        <authorList>
            <person name="Mixao V."/>
            <person name="Hegedusova E."/>
            <person name="Saus E."/>
            <person name="Pryszcz L.P."/>
            <person name="Cillingova A."/>
            <person name="Nosek J."/>
            <person name="Gabaldon T."/>
        </authorList>
    </citation>
    <scope>NUCLEOTIDE SEQUENCE [LARGE SCALE GENOMIC DNA]</scope>
    <source>
        <strain evidence="2 3">CBS 10753</strain>
    </source>
</reference>
<organism evidence="2 3">
    <name type="scientific">[Candida] subhashii</name>
    <dbReference type="NCBI Taxonomy" id="561895"/>
    <lineage>
        <taxon>Eukaryota</taxon>
        <taxon>Fungi</taxon>
        <taxon>Dikarya</taxon>
        <taxon>Ascomycota</taxon>
        <taxon>Saccharomycotina</taxon>
        <taxon>Pichiomycetes</taxon>
        <taxon>Debaryomycetaceae</taxon>
        <taxon>Spathaspora</taxon>
    </lineage>
</organism>
<evidence type="ECO:0000313" key="3">
    <source>
        <dbReference type="Proteomes" id="UP000694255"/>
    </source>
</evidence>
<dbReference type="Pfam" id="PF00994">
    <property type="entry name" value="MoCF_biosynth"/>
    <property type="match status" value="1"/>
</dbReference>
<dbReference type="EMBL" id="JAGSYN010000296">
    <property type="protein sequence ID" value="KAG7660471.1"/>
    <property type="molecule type" value="Genomic_DNA"/>
</dbReference>
<name>A0A8J5Q4R1_9ASCO</name>
<dbReference type="GO" id="GO:0047884">
    <property type="term" value="F:FAD diphosphatase activity"/>
    <property type="evidence" value="ECO:0007669"/>
    <property type="project" value="TreeGrafter"/>
</dbReference>